<dbReference type="Proteomes" id="UP000789595">
    <property type="component" value="Unassembled WGS sequence"/>
</dbReference>
<gene>
    <name evidence="2" type="ORF">PECAL_2P31600</name>
</gene>
<evidence type="ECO:0000256" key="1">
    <source>
        <dbReference type="SAM" id="SignalP"/>
    </source>
</evidence>
<feature type="chain" id="PRO_5035292671" evidence="1">
    <location>
        <begin position="21"/>
        <end position="187"/>
    </location>
</feature>
<keyword evidence="3" id="KW-1185">Reference proteome</keyword>
<evidence type="ECO:0000313" key="3">
    <source>
        <dbReference type="Proteomes" id="UP000789595"/>
    </source>
</evidence>
<comment type="caution">
    <text evidence="2">The sequence shown here is derived from an EMBL/GenBank/DDBJ whole genome shotgun (WGS) entry which is preliminary data.</text>
</comment>
<sequence length="187" mass="20775">MNALRLRGVALVAIVLLSSTELSPRSCALAAPAGVVAYVPQKPSRGLGAVLDWGLAKIERASARAFDRAVVSDLISTFLGKCDEVLAIMYRSAQEMMFSYESLRDVESERLKVFDGEFKAVTKLRAQIDRRCLYATAGDERSLCVDKGIEINRKVKGLRARRAKAASAVERYDRMIAWCASYKNWFC</sequence>
<dbReference type="OrthoDB" id="201989at2759"/>
<name>A0A8J2WVH3_9STRA</name>
<organism evidence="2 3">
    <name type="scientific">Pelagomonas calceolata</name>
    <dbReference type="NCBI Taxonomy" id="35677"/>
    <lineage>
        <taxon>Eukaryota</taxon>
        <taxon>Sar</taxon>
        <taxon>Stramenopiles</taxon>
        <taxon>Ochrophyta</taxon>
        <taxon>Pelagophyceae</taxon>
        <taxon>Pelagomonadales</taxon>
        <taxon>Pelagomonadaceae</taxon>
        <taxon>Pelagomonas</taxon>
    </lineage>
</organism>
<dbReference type="AlphaFoldDB" id="A0A8J2WVH3"/>
<proteinExistence type="predicted"/>
<protein>
    <submittedName>
        <fullName evidence="2">Uncharacterized protein</fullName>
    </submittedName>
</protein>
<reference evidence="2" key="1">
    <citation type="submission" date="2021-11" db="EMBL/GenBank/DDBJ databases">
        <authorList>
            <consortium name="Genoscope - CEA"/>
            <person name="William W."/>
        </authorList>
    </citation>
    <scope>NUCLEOTIDE SEQUENCE</scope>
</reference>
<keyword evidence="1" id="KW-0732">Signal</keyword>
<dbReference type="EMBL" id="CAKKNE010000002">
    <property type="protein sequence ID" value="CAH0370012.1"/>
    <property type="molecule type" value="Genomic_DNA"/>
</dbReference>
<evidence type="ECO:0000313" key="2">
    <source>
        <dbReference type="EMBL" id="CAH0370012.1"/>
    </source>
</evidence>
<accession>A0A8J2WVH3</accession>
<feature type="signal peptide" evidence="1">
    <location>
        <begin position="1"/>
        <end position="20"/>
    </location>
</feature>